<evidence type="ECO:0000256" key="8">
    <source>
        <dbReference type="ARBA" id="ARBA00022848"/>
    </source>
</evidence>
<dbReference type="GO" id="GO:0005789">
    <property type="term" value="C:endoplasmic reticulum membrane"/>
    <property type="evidence" value="ECO:0007669"/>
    <property type="project" value="UniProtKB-SubCell"/>
</dbReference>
<dbReference type="PANTHER" id="PTHR24292">
    <property type="entry name" value="CYTOCHROME P450"/>
    <property type="match status" value="1"/>
</dbReference>
<evidence type="ECO:0000256" key="7">
    <source>
        <dbReference type="ARBA" id="ARBA00022824"/>
    </source>
</evidence>
<evidence type="ECO:0000256" key="2">
    <source>
        <dbReference type="ARBA" id="ARBA00004174"/>
    </source>
</evidence>
<keyword evidence="5" id="KW-0349">Heme</keyword>
<dbReference type="SUPFAM" id="SSF48264">
    <property type="entry name" value="Cytochrome P450"/>
    <property type="match status" value="1"/>
</dbReference>
<name>A0A8K0D9B5_IGNLU</name>
<dbReference type="EMBL" id="VTPC01001445">
    <property type="protein sequence ID" value="KAF2901940.1"/>
    <property type="molecule type" value="Genomic_DNA"/>
</dbReference>
<dbReference type="AlphaFoldDB" id="A0A8K0D9B5"/>
<dbReference type="Gene3D" id="1.10.630.10">
    <property type="entry name" value="Cytochrome P450"/>
    <property type="match status" value="1"/>
</dbReference>
<keyword evidence="14" id="KW-1185">Reference proteome</keyword>
<gene>
    <name evidence="13" type="ORF">ILUMI_04245</name>
</gene>
<dbReference type="Proteomes" id="UP000801492">
    <property type="component" value="Unassembled WGS sequence"/>
</dbReference>
<evidence type="ECO:0000256" key="5">
    <source>
        <dbReference type="ARBA" id="ARBA00022617"/>
    </source>
</evidence>
<dbReference type="PANTHER" id="PTHR24292:SF45">
    <property type="entry name" value="CYTOCHROME P450 6G1-RELATED"/>
    <property type="match status" value="1"/>
</dbReference>
<keyword evidence="7" id="KW-0256">Endoplasmic reticulum</keyword>
<dbReference type="Pfam" id="PF00067">
    <property type="entry name" value="p450"/>
    <property type="match status" value="1"/>
</dbReference>
<comment type="similarity">
    <text evidence="4">Belongs to the cytochrome P450 family.</text>
</comment>
<dbReference type="OrthoDB" id="2789670at2759"/>
<dbReference type="GO" id="GO:0020037">
    <property type="term" value="F:heme binding"/>
    <property type="evidence" value="ECO:0007669"/>
    <property type="project" value="InterPro"/>
</dbReference>
<keyword evidence="8" id="KW-0492">Microsome</keyword>
<evidence type="ECO:0000313" key="13">
    <source>
        <dbReference type="EMBL" id="KAF2901940.1"/>
    </source>
</evidence>
<evidence type="ECO:0000313" key="14">
    <source>
        <dbReference type="Proteomes" id="UP000801492"/>
    </source>
</evidence>
<comment type="caution">
    <text evidence="13">The sequence shown here is derived from an EMBL/GenBank/DDBJ whole genome shotgun (WGS) entry which is preliminary data.</text>
</comment>
<accession>A0A8K0D9B5</accession>
<keyword evidence="9" id="KW-0560">Oxidoreductase</keyword>
<evidence type="ECO:0000256" key="12">
    <source>
        <dbReference type="ARBA" id="ARBA00023136"/>
    </source>
</evidence>
<comment type="subcellular location">
    <subcellularLocation>
        <location evidence="3">Endoplasmic reticulum membrane</location>
        <topology evidence="3">Peripheral membrane protein</topology>
    </subcellularLocation>
    <subcellularLocation>
        <location evidence="2">Microsome membrane</location>
        <topology evidence="2">Peripheral membrane protein</topology>
    </subcellularLocation>
</comment>
<keyword evidence="12" id="KW-0472">Membrane</keyword>
<organism evidence="13 14">
    <name type="scientific">Ignelater luminosus</name>
    <name type="common">Cucubano</name>
    <name type="synonym">Pyrophorus luminosus</name>
    <dbReference type="NCBI Taxonomy" id="2038154"/>
    <lineage>
        <taxon>Eukaryota</taxon>
        <taxon>Metazoa</taxon>
        <taxon>Ecdysozoa</taxon>
        <taxon>Arthropoda</taxon>
        <taxon>Hexapoda</taxon>
        <taxon>Insecta</taxon>
        <taxon>Pterygota</taxon>
        <taxon>Neoptera</taxon>
        <taxon>Endopterygota</taxon>
        <taxon>Coleoptera</taxon>
        <taxon>Polyphaga</taxon>
        <taxon>Elateriformia</taxon>
        <taxon>Elateroidea</taxon>
        <taxon>Elateridae</taxon>
        <taxon>Agrypninae</taxon>
        <taxon>Pyrophorini</taxon>
        <taxon>Ignelater</taxon>
    </lineage>
</organism>
<dbReference type="GO" id="GO:0004497">
    <property type="term" value="F:monooxygenase activity"/>
    <property type="evidence" value="ECO:0007669"/>
    <property type="project" value="UniProtKB-KW"/>
</dbReference>
<evidence type="ECO:0000256" key="10">
    <source>
        <dbReference type="ARBA" id="ARBA00023004"/>
    </source>
</evidence>
<sequence>MFHLVGPAAKEMNSYVTKNQDKNYVEAKELCAEYAAEKERIVAQAGQFFMAGFETVSAIMSFALYEICLQRDDQDRVLSEIRDNLVRYGELTYKEIQEMKYLNIVVNM</sequence>
<dbReference type="InterPro" id="IPR050476">
    <property type="entry name" value="Insect_CytP450_Detox"/>
</dbReference>
<protein>
    <recommendedName>
        <fullName evidence="15">Cytochrome P450</fullName>
    </recommendedName>
</protein>
<keyword evidence="6" id="KW-0479">Metal-binding</keyword>
<dbReference type="InterPro" id="IPR001128">
    <property type="entry name" value="Cyt_P450"/>
</dbReference>
<evidence type="ECO:0000256" key="1">
    <source>
        <dbReference type="ARBA" id="ARBA00001971"/>
    </source>
</evidence>
<keyword evidence="10" id="KW-0408">Iron</keyword>
<reference evidence="13" key="1">
    <citation type="submission" date="2019-08" db="EMBL/GenBank/DDBJ databases">
        <title>The genome of the North American firefly Photinus pyralis.</title>
        <authorList>
            <consortium name="Photinus pyralis genome working group"/>
            <person name="Fallon T.R."/>
            <person name="Sander Lower S.E."/>
            <person name="Weng J.-K."/>
        </authorList>
    </citation>
    <scope>NUCLEOTIDE SEQUENCE</scope>
    <source>
        <strain evidence="13">TRF0915ILg1</strain>
        <tissue evidence="13">Whole body</tissue>
    </source>
</reference>
<evidence type="ECO:0000256" key="4">
    <source>
        <dbReference type="ARBA" id="ARBA00010617"/>
    </source>
</evidence>
<dbReference type="GO" id="GO:0016705">
    <property type="term" value="F:oxidoreductase activity, acting on paired donors, with incorporation or reduction of molecular oxygen"/>
    <property type="evidence" value="ECO:0007669"/>
    <property type="project" value="InterPro"/>
</dbReference>
<evidence type="ECO:0000256" key="6">
    <source>
        <dbReference type="ARBA" id="ARBA00022723"/>
    </source>
</evidence>
<dbReference type="GO" id="GO:0005506">
    <property type="term" value="F:iron ion binding"/>
    <property type="evidence" value="ECO:0007669"/>
    <property type="project" value="InterPro"/>
</dbReference>
<proteinExistence type="inferred from homology"/>
<keyword evidence="11" id="KW-0503">Monooxygenase</keyword>
<dbReference type="InterPro" id="IPR036396">
    <property type="entry name" value="Cyt_P450_sf"/>
</dbReference>
<evidence type="ECO:0000256" key="11">
    <source>
        <dbReference type="ARBA" id="ARBA00023033"/>
    </source>
</evidence>
<evidence type="ECO:0000256" key="3">
    <source>
        <dbReference type="ARBA" id="ARBA00004406"/>
    </source>
</evidence>
<comment type="cofactor">
    <cofactor evidence="1">
        <name>heme</name>
        <dbReference type="ChEBI" id="CHEBI:30413"/>
    </cofactor>
</comment>
<evidence type="ECO:0000256" key="9">
    <source>
        <dbReference type="ARBA" id="ARBA00023002"/>
    </source>
</evidence>
<evidence type="ECO:0008006" key="15">
    <source>
        <dbReference type="Google" id="ProtNLM"/>
    </source>
</evidence>